<name>A0A949N2H0_9ACTN</name>
<dbReference type="InterPro" id="IPR003482">
    <property type="entry name" value="Whib"/>
</dbReference>
<keyword evidence="11" id="KW-0963">Cytoplasm</keyword>
<comment type="subcellular location">
    <subcellularLocation>
        <location evidence="1 11">Cytoplasm</location>
    </subcellularLocation>
</comment>
<dbReference type="Proteomes" id="UP000694501">
    <property type="component" value="Unassembled WGS sequence"/>
</dbReference>
<evidence type="ECO:0000256" key="9">
    <source>
        <dbReference type="ARBA" id="ARBA00023157"/>
    </source>
</evidence>
<evidence type="ECO:0000256" key="2">
    <source>
        <dbReference type="ARBA" id="ARBA00006597"/>
    </source>
</evidence>
<feature type="binding site" evidence="11">
    <location>
        <position position="57"/>
    </location>
    <ligand>
        <name>[4Fe-4S] cluster</name>
        <dbReference type="ChEBI" id="CHEBI:49883"/>
    </ligand>
</feature>
<dbReference type="GO" id="GO:0046872">
    <property type="term" value="F:metal ion binding"/>
    <property type="evidence" value="ECO:0007669"/>
    <property type="project" value="UniProtKB-KW"/>
</dbReference>
<feature type="binding site" evidence="11">
    <location>
        <position position="66"/>
    </location>
    <ligand>
        <name>[4Fe-4S] cluster</name>
        <dbReference type="ChEBI" id="CHEBI:49883"/>
    </ligand>
</feature>
<dbReference type="InterPro" id="IPR034768">
    <property type="entry name" value="4FE4S_WBL"/>
</dbReference>
<keyword evidence="9 11" id="KW-1015">Disulfide bond</keyword>
<feature type="region of interest" description="Disordered" evidence="12">
    <location>
        <begin position="160"/>
        <end position="202"/>
    </location>
</feature>
<feature type="binding site" evidence="11">
    <location>
        <position position="60"/>
    </location>
    <ligand>
        <name>[4Fe-4S] cluster</name>
        <dbReference type="ChEBI" id="CHEBI:49883"/>
    </ligand>
</feature>
<dbReference type="GO" id="GO:0003677">
    <property type="term" value="F:DNA binding"/>
    <property type="evidence" value="ECO:0007669"/>
    <property type="project" value="UniProtKB-UniRule"/>
</dbReference>
<dbReference type="GO" id="GO:0051539">
    <property type="term" value="F:4 iron, 4 sulfur cluster binding"/>
    <property type="evidence" value="ECO:0007669"/>
    <property type="project" value="UniProtKB-UniRule"/>
</dbReference>
<evidence type="ECO:0000256" key="8">
    <source>
        <dbReference type="ARBA" id="ARBA00023125"/>
    </source>
</evidence>
<dbReference type="RefSeq" id="WP_211040264.1">
    <property type="nucleotide sequence ID" value="NZ_JAELVF020000001.1"/>
</dbReference>
<evidence type="ECO:0000256" key="7">
    <source>
        <dbReference type="ARBA" id="ARBA00023015"/>
    </source>
</evidence>
<keyword evidence="15" id="KW-1185">Reference proteome</keyword>
<keyword evidence="3 11" id="KW-0004">4Fe-4S</keyword>
<proteinExistence type="inferred from homology"/>
<evidence type="ECO:0000256" key="10">
    <source>
        <dbReference type="ARBA" id="ARBA00023163"/>
    </source>
</evidence>
<accession>A0A949N2H0</accession>
<sequence>MRYITTNDSSSRTYRSLTDTSWHVRGACHGMEPADAEATFFPHPRDHWSIDEAKGLCALCPVREECLDFALEHGILHGIWGGLTDRERRRPHDLLAQRLDYRRVRATVQGRHVHLTEEEKTVVIDHAYVLGWSPARLALALRIGHKHARDQLRRAAHRVDDRDRYFGVPRPPKRRPQTSPPRRRPDSGATARTAHAPVRKAA</sequence>
<dbReference type="AlphaFoldDB" id="A0A949N2H0"/>
<evidence type="ECO:0000256" key="1">
    <source>
        <dbReference type="ARBA" id="ARBA00004496"/>
    </source>
</evidence>
<keyword evidence="10 11" id="KW-0804">Transcription</keyword>
<comment type="function">
    <text evidence="11">Acts as a transcriptional regulator. Probably redox-responsive. The apo- but not holo-form probably binds DNA.</text>
</comment>
<dbReference type="PANTHER" id="PTHR38839">
    <property type="entry name" value="TRANSCRIPTIONAL REGULATOR WHID-RELATED"/>
    <property type="match status" value="1"/>
</dbReference>
<evidence type="ECO:0000256" key="5">
    <source>
        <dbReference type="ARBA" id="ARBA00023004"/>
    </source>
</evidence>
<keyword evidence="8 11" id="KW-0238">DNA-binding</keyword>
<comment type="PTM">
    <text evidence="11">The Fe-S cluster can be nitrosylated by nitric oxide (NO).</text>
</comment>
<dbReference type="GO" id="GO:0045454">
    <property type="term" value="P:cell redox homeostasis"/>
    <property type="evidence" value="ECO:0007669"/>
    <property type="project" value="TreeGrafter"/>
</dbReference>
<keyword evidence="4 11" id="KW-0479">Metal-binding</keyword>
<dbReference type="EMBL" id="JAELVF020000001">
    <property type="protein sequence ID" value="MBU7598925.1"/>
    <property type="molecule type" value="Genomic_DNA"/>
</dbReference>
<evidence type="ECO:0000313" key="15">
    <source>
        <dbReference type="Proteomes" id="UP000694501"/>
    </source>
</evidence>
<evidence type="ECO:0000256" key="4">
    <source>
        <dbReference type="ARBA" id="ARBA00022723"/>
    </source>
</evidence>
<dbReference type="GO" id="GO:0047134">
    <property type="term" value="F:protein-disulfide reductase [NAD(P)H] activity"/>
    <property type="evidence" value="ECO:0007669"/>
    <property type="project" value="TreeGrafter"/>
</dbReference>
<dbReference type="PROSITE" id="PS51674">
    <property type="entry name" value="4FE4S_WBL"/>
    <property type="match status" value="1"/>
</dbReference>
<dbReference type="GO" id="GO:0045892">
    <property type="term" value="P:negative regulation of DNA-templated transcription"/>
    <property type="evidence" value="ECO:0007669"/>
    <property type="project" value="TreeGrafter"/>
</dbReference>
<dbReference type="HAMAP" id="MF_01479">
    <property type="entry name" value="WhiB"/>
    <property type="match status" value="1"/>
</dbReference>
<dbReference type="Pfam" id="PF02467">
    <property type="entry name" value="Whib"/>
    <property type="match status" value="1"/>
</dbReference>
<keyword evidence="5 11" id="KW-0408">Iron</keyword>
<keyword evidence="7 11" id="KW-0805">Transcription regulation</keyword>
<feature type="domain" description="4Fe-4S Wbl-type" evidence="13">
    <location>
        <begin position="27"/>
        <end position="90"/>
    </location>
</feature>
<dbReference type="GO" id="GO:0005737">
    <property type="term" value="C:cytoplasm"/>
    <property type="evidence" value="ECO:0007669"/>
    <property type="project" value="UniProtKB-SubCell"/>
</dbReference>
<gene>
    <name evidence="11" type="primary">whiB</name>
    <name evidence="14" type="ORF">JGS22_015215</name>
</gene>
<evidence type="ECO:0000256" key="6">
    <source>
        <dbReference type="ARBA" id="ARBA00023014"/>
    </source>
</evidence>
<evidence type="ECO:0000256" key="12">
    <source>
        <dbReference type="SAM" id="MobiDB-lite"/>
    </source>
</evidence>
<feature type="binding site" evidence="11">
    <location>
        <position position="28"/>
    </location>
    <ligand>
        <name>[4Fe-4S] cluster</name>
        <dbReference type="ChEBI" id="CHEBI:49883"/>
    </ligand>
</feature>
<evidence type="ECO:0000259" key="13">
    <source>
        <dbReference type="PROSITE" id="PS51674"/>
    </source>
</evidence>
<keyword evidence="6 11" id="KW-0411">Iron-sulfur</keyword>
<evidence type="ECO:0000313" key="14">
    <source>
        <dbReference type="EMBL" id="MBU7598925.1"/>
    </source>
</evidence>
<protein>
    <recommendedName>
        <fullName evidence="11">Transcriptional regulator WhiB</fullName>
    </recommendedName>
</protein>
<reference evidence="14" key="1">
    <citation type="submission" date="2021-06" db="EMBL/GenBank/DDBJ databases">
        <title>Sequencing of actinobacteria type strains.</title>
        <authorList>
            <person name="Nguyen G.-S."/>
            <person name="Wentzel A."/>
        </authorList>
    </citation>
    <scope>NUCLEOTIDE SEQUENCE</scope>
    <source>
        <strain evidence="14">P38-E01</strain>
    </source>
</reference>
<comment type="similarity">
    <text evidence="2 11">Belongs to the WhiB family.</text>
</comment>
<comment type="cofactor">
    <cofactor evidence="11">
        <name>[4Fe-4S] cluster</name>
        <dbReference type="ChEBI" id="CHEBI:49883"/>
    </cofactor>
    <text evidence="11">Binds 1 [4Fe-4S] cluster per subunit. Following nitrosylation of the [4Fe-4S] cluster binds 1 [4Fe-8(NO)] cluster per subunit.</text>
</comment>
<comment type="caution">
    <text evidence="14">The sequence shown here is derived from an EMBL/GenBank/DDBJ whole genome shotgun (WGS) entry which is preliminary data.</text>
</comment>
<evidence type="ECO:0000256" key="11">
    <source>
        <dbReference type="HAMAP-Rule" id="MF_01479"/>
    </source>
</evidence>
<evidence type="ECO:0000256" key="3">
    <source>
        <dbReference type="ARBA" id="ARBA00022485"/>
    </source>
</evidence>
<comment type="PTM">
    <text evidence="11">Upon Fe-S cluster removal intramolecular disulfide bonds are formed.</text>
</comment>
<organism evidence="14 15">
    <name type="scientific">Streptomyces tardus</name>
    <dbReference type="NCBI Taxonomy" id="2780544"/>
    <lineage>
        <taxon>Bacteria</taxon>
        <taxon>Bacillati</taxon>
        <taxon>Actinomycetota</taxon>
        <taxon>Actinomycetes</taxon>
        <taxon>Kitasatosporales</taxon>
        <taxon>Streptomycetaceae</taxon>
        <taxon>Streptomyces</taxon>
    </lineage>
</organism>
<dbReference type="GO" id="GO:0035731">
    <property type="term" value="F:dinitrosyl-iron complex binding"/>
    <property type="evidence" value="ECO:0007669"/>
    <property type="project" value="UniProtKB-UniRule"/>
</dbReference>